<reference evidence="1" key="1">
    <citation type="journal article" date="2015" name="Nature">
        <title>Complex archaea that bridge the gap between prokaryotes and eukaryotes.</title>
        <authorList>
            <person name="Spang A."/>
            <person name="Saw J.H."/>
            <person name="Jorgensen S.L."/>
            <person name="Zaremba-Niedzwiedzka K."/>
            <person name="Martijn J."/>
            <person name="Lind A.E."/>
            <person name="van Eijk R."/>
            <person name="Schleper C."/>
            <person name="Guy L."/>
            <person name="Ettema T.J."/>
        </authorList>
    </citation>
    <scope>NUCLEOTIDE SEQUENCE</scope>
</reference>
<name>A0A0F9Q7I3_9ZZZZ</name>
<accession>A0A0F9Q7I3</accession>
<comment type="caution">
    <text evidence="1">The sequence shown here is derived from an EMBL/GenBank/DDBJ whole genome shotgun (WGS) entry which is preliminary data.</text>
</comment>
<protein>
    <submittedName>
        <fullName evidence="1">Uncharacterized protein</fullName>
    </submittedName>
</protein>
<evidence type="ECO:0000313" key="1">
    <source>
        <dbReference type="EMBL" id="KKN01308.1"/>
    </source>
</evidence>
<sequence>MQTETIIKKFKLEFEKFDDWVYIKCPPVAESYLLPRKFFDEMEAKHAKGKVPYNWLLAIKWVDTYVAFSEDYLKQYFKMGCWVPDGRTNWIVDSLPLLRAGVKDRYYQANVAYDGFLHLDGKPICRPYQFELHGYKLKEKLVKLLLKHPKIISAELKDSPWWNEQQSIYILYMPSVREFNKLVADGQADSSAACFIIERRLNIKRFKRDDDY</sequence>
<organism evidence="1">
    <name type="scientific">marine sediment metagenome</name>
    <dbReference type="NCBI Taxonomy" id="412755"/>
    <lineage>
        <taxon>unclassified sequences</taxon>
        <taxon>metagenomes</taxon>
        <taxon>ecological metagenomes</taxon>
    </lineage>
</organism>
<dbReference type="AlphaFoldDB" id="A0A0F9Q7I3"/>
<proteinExistence type="predicted"/>
<gene>
    <name evidence="1" type="ORF">LCGC14_1128990</name>
</gene>
<dbReference type="EMBL" id="LAZR01005276">
    <property type="protein sequence ID" value="KKN01308.1"/>
    <property type="molecule type" value="Genomic_DNA"/>
</dbReference>